<evidence type="ECO:0000259" key="2">
    <source>
        <dbReference type="Pfam" id="PF04233"/>
    </source>
</evidence>
<dbReference type="Pfam" id="PF04233">
    <property type="entry name" value="Phage_Mu_F"/>
    <property type="match status" value="1"/>
</dbReference>
<dbReference type="EMBL" id="LR797254">
    <property type="protein sequence ID" value="CAB4198352.1"/>
    <property type="molecule type" value="Genomic_DNA"/>
</dbReference>
<evidence type="ECO:0000313" key="3">
    <source>
        <dbReference type="EMBL" id="CAB4169461.1"/>
    </source>
</evidence>
<reference evidence="4" key="1">
    <citation type="submission" date="2020-05" db="EMBL/GenBank/DDBJ databases">
        <authorList>
            <person name="Chiriac C."/>
            <person name="Salcher M."/>
            <person name="Ghai R."/>
            <person name="Kavagutti S V."/>
        </authorList>
    </citation>
    <scope>NUCLEOTIDE SEQUENCE</scope>
</reference>
<feature type="region of interest" description="Disordered" evidence="1">
    <location>
        <begin position="503"/>
        <end position="543"/>
    </location>
</feature>
<organism evidence="4">
    <name type="scientific">uncultured Caudovirales phage</name>
    <dbReference type="NCBI Taxonomy" id="2100421"/>
    <lineage>
        <taxon>Viruses</taxon>
        <taxon>Duplodnaviria</taxon>
        <taxon>Heunggongvirae</taxon>
        <taxon>Uroviricota</taxon>
        <taxon>Caudoviricetes</taxon>
        <taxon>Peduoviridae</taxon>
        <taxon>Maltschvirus</taxon>
        <taxon>Maltschvirus maltsch</taxon>
    </lineage>
</organism>
<name>A0A6J5RQP7_9CAUD</name>
<proteinExistence type="predicted"/>
<accession>A0A6J5RQP7</accession>
<evidence type="ECO:0000313" key="4">
    <source>
        <dbReference type="EMBL" id="CAB4198352.1"/>
    </source>
</evidence>
<sequence>MSERVRKAQKKAITFDFEQIHAAADSRVPEVRNIIISAIGIMYASITPADAALAWQRSPEAFRDKIDWSSVAARLGAPSGTFFKATDAATAFGEVFIDGGRVASASLTGNLNLTVPQAISYGQQRAGALITSLQSEQLPIIRDLLGRALNEGIEPARLGRLMRSTTGLNARQARSLQTYEQGLRERLLTGHTSVPLNGAGRPLADQRFSLNALNEKRIDTMVERYRERLVNYRAEMIARTETMRAANVGAFEEMRAAGAAGLFDIRTAQRVWVVTQDERTCDICGPMEGQTIGFEQQFVSVGDADLQGSSTEALSGDTPPIHPMCRCTSYLNISLDSMTNAFGSETAGFATQGLDGFAEREATGGLSFGPDLGGSSLGRTAGGTVDDFLEPTAQTVRENPVSALEQRIADLKERQAIEQKFIDDYKALPKEQKPADFSERLTFESEARFKLNQTNLELKNAEYDLQYPPEGTRLQRVRFDSAQAEQEFKPMLDAMDRLHPMDRLDGTHGPTRIDTKIGAGKGGKVSDGEGGHFSNRGRGPNVREDKITGEMRTQPRLKAERNAWRDSTIENENMFISGQDFATGKKVEAGLENTRLPNFAHEFGHRLDYYERELIQVDARGREFVKTVRAFVSDGGADLPTETLDAMSSLLQAAREAPSYVKTIEKMKELNLPSTYFNNSHEVWARTYAQWVSRELAVEVPELNVAFNAIQQQVRYFTWTDDEFAVLKPLLEDVLKSRGMWYDDAAQGAARVAGETEAAAARAATQATAEIEAAAARATAAAAEAEAAAAARATETLSAEALEAAETAARQAGYRSSTEAEIRAEYDRAAQFGLRGLDPRTAVEFTDEATALRLQEIIDEIAKIHGVRDDGLLRALPKENVTNVSIRPTNTFKQHGRFYNEGKSFGDTKPTIEVNAVRSKGVTFDSSENTFIHEFGHRVDYEYASSATGRYASEGGEMGLTTEMREFLKAATVDSPSFANSLSTYEEWNVGAATVRNFTQSREVWARAYNQYIIDRFESKGVCDVAVSQFKARLARDKVYQWDTAEFRRSIAPRIEAVLKRRGIMV</sequence>
<dbReference type="InterPro" id="IPR006528">
    <property type="entry name" value="Phage_head_morphogenesis_dom"/>
</dbReference>
<feature type="compositionally biased region" description="Basic and acidic residues" evidence="1">
    <location>
        <begin position="503"/>
        <end position="515"/>
    </location>
</feature>
<protein>
    <submittedName>
        <fullName evidence="4">Phage head morphogenesis domain containing protein</fullName>
    </submittedName>
</protein>
<evidence type="ECO:0000256" key="1">
    <source>
        <dbReference type="SAM" id="MobiDB-lite"/>
    </source>
</evidence>
<feature type="domain" description="Phage head morphogenesis" evidence="2">
    <location>
        <begin position="218"/>
        <end position="328"/>
    </location>
</feature>
<gene>
    <name evidence="4" type="ORF">UFOVP1305_73</name>
    <name evidence="3" type="ORF">UFOVP896_18</name>
</gene>
<dbReference type="GO" id="GO:0008237">
    <property type="term" value="F:metallopeptidase activity"/>
    <property type="evidence" value="ECO:0007669"/>
    <property type="project" value="InterPro"/>
</dbReference>
<dbReference type="Gene3D" id="3.40.390.10">
    <property type="entry name" value="Collagenase (Catalytic Domain)"/>
    <property type="match status" value="1"/>
</dbReference>
<dbReference type="EMBL" id="LR796844">
    <property type="protein sequence ID" value="CAB4169461.1"/>
    <property type="molecule type" value="Genomic_DNA"/>
</dbReference>
<dbReference type="InterPro" id="IPR024079">
    <property type="entry name" value="MetalloPept_cat_dom_sf"/>
</dbReference>